<dbReference type="AlphaFoldDB" id="A0A369BN17"/>
<dbReference type="EMBL" id="QPJW01000001">
    <property type="protein sequence ID" value="RCX22943.1"/>
    <property type="molecule type" value="Genomic_DNA"/>
</dbReference>
<dbReference type="RefSeq" id="WP_114494880.1">
    <property type="nucleotide sequence ID" value="NZ_QPJW01000001.1"/>
</dbReference>
<gene>
    <name evidence="1" type="ORF">DFP94_101532</name>
</gene>
<name>A0A369BN17_9BACL</name>
<dbReference type="Proteomes" id="UP000253090">
    <property type="component" value="Unassembled WGS sequence"/>
</dbReference>
<proteinExistence type="predicted"/>
<accession>A0A369BN17</accession>
<sequence>MKTVKGTVIPKGIVPHSLSFEDEAQDLSRVSTAELHTELARRTGVRELVFGPEDNVLIAGNDGVIIDDYGPVRVLINVD</sequence>
<evidence type="ECO:0000313" key="1">
    <source>
        <dbReference type="EMBL" id="RCX22943.1"/>
    </source>
</evidence>
<reference evidence="1 2" key="1">
    <citation type="submission" date="2018-07" db="EMBL/GenBank/DDBJ databases">
        <title>Genomic Encyclopedia of Type Strains, Phase III (KMG-III): the genomes of soil and plant-associated and newly described type strains.</title>
        <authorList>
            <person name="Whitman W."/>
        </authorList>
    </citation>
    <scope>NUCLEOTIDE SEQUENCE [LARGE SCALE GENOMIC DNA]</scope>
    <source>
        <strain evidence="1 2">CECT 8333</strain>
    </source>
</reference>
<protein>
    <submittedName>
        <fullName evidence="1">Uncharacterized protein</fullName>
    </submittedName>
</protein>
<comment type="caution">
    <text evidence="1">The sequence shown here is derived from an EMBL/GenBank/DDBJ whole genome shotgun (WGS) entry which is preliminary data.</text>
</comment>
<keyword evidence="2" id="KW-1185">Reference proteome</keyword>
<evidence type="ECO:0000313" key="2">
    <source>
        <dbReference type="Proteomes" id="UP000253090"/>
    </source>
</evidence>
<dbReference type="OrthoDB" id="2680415at2"/>
<organism evidence="1 2">
    <name type="scientific">Fontibacillus phaseoli</name>
    <dbReference type="NCBI Taxonomy" id="1416533"/>
    <lineage>
        <taxon>Bacteria</taxon>
        <taxon>Bacillati</taxon>
        <taxon>Bacillota</taxon>
        <taxon>Bacilli</taxon>
        <taxon>Bacillales</taxon>
        <taxon>Paenibacillaceae</taxon>
        <taxon>Fontibacillus</taxon>
    </lineage>
</organism>